<sequence length="381" mass="41145">MAGFDSQRWSLKGMTALVTGGTKGIGYAIVEELAGLGATVHTCARNQAQILERLQEWESKGFKVTGSVCDLTSKAQRENLIKTVNSAATCTLRGTTDYTLEDFSSMMKTNVESPYHLSQLAHPLLKASGNASIVFVASIAGVVALPKLSAYAATKSAVIQISKNLACEWAKDNIRTNAVAPWAVNTGVKVESDGHSDDFRRLIGRTPIQRLAQPNEISSLITFLCLPAASYINGQVISVDGGFTFKQNIPMAGFNSQRWSLKGMTALVTGGTKGIGYAIVEELAGLGATVHTCARNEAQIVERLQEWEDKGFKVTGSVCDLTCKAQRENLIKTVSCIFNGKLNILVSLFIALTFLFLYVLCVKISELGQWCTIDHINIVPA</sequence>
<evidence type="ECO:0008006" key="7">
    <source>
        <dbReference type="Google" id="ProtNLM"/>
    </source>
</evidence>
<dbReference type="InterPro" id="IPR045000">
    <property type="entry name" value="TR"/>
</dbReference>
<evidence type="ECO:0000256" key="3">
    <source>
        <dbReference type="ARBA" id="ARBA00025714"/>
    </source>
</evidence>
<keyword evidence="2" id="KW-0560">Oxidoreductase</keyword>
<evidence type="ECO:0000313" key="6">
    <source>
        <dbReference type="Proteomes" id="UP000290289"/>
    </source>
</evidence>
<dbReference type="InterPro" id="IPR020904">
    <property type="entry name" value="Sc_DH/Rdtase_CS"/>
</dbReference>
<dbReference type="InterPro" id="IPR002347">
    <property type="entry name" value="SDR_fam"/>
</dbReference>
<dbReference type="EMBL" id="RDQH01000330">
    <property type="protein sequence ID" value="RXI02180.1"/>
    <property type="molecule type" value="Genomic_DNA"/>
</dbReference>
<dbReference type="Proteomes" id="UP000290289">
    <property type="component" value="Chromosome 4"/>
</dbReference>
<dbReference type="PROSITE" id="PS00061">
    <property type="entry name" value="ADH_SHORT"/>
    <property type="match status" value="1"/>
</dbReference>
<dbReference type="PANTHER" id="PTHR42898:SF28">
    <property type="entry name" value="TROPINONE REDUCTASE HOMOLOG"/>
    <property type="match status" value="1"/>
</dbReference>
<accession>A0A498K1Y6</accession>
<keyword evidence="1" id="KW-0521">NADP</keyword>
<dbReference type="FunFam" id="3.40.50.720:FF:000084">
    <property type="entry name" value="Short-chain dehydrogenase reductase"/>
    <property type="match status" value="1"/>
</dbReference>
<feature type="transmembrane region" description="Helical" evidence="4">
    <location>
        <begin position="342"/>
        <end position="360"/>
    </location>
</feature>
<evidence type="ECO:0000256" key="2">
    <source>
        <dbReference type="ARBA" id="ARBA00023002"/>
    </source>
</evidence>
<dbReference type="GO" id="GO:0016491">
    <property type="term" value="F:oxidoreductase activity"/>
    <property type="evidence" value="ECO:0007669"/>
    <property type="project" value="UniProtKB-KW"/>
</dbReference>
<dbReference type="STRING" id="3750.A0A498K1Y6"/>
<keyword evidence="4" id="KW-0812">Transmembrane</keyword>
<protein>
    <recommendedName>
        <fullName evidence="7">Tropinone reductase I</fullName>
    </recommendedName>
</protein>
<dbReference type="PANTHER" id="PTHR42898">
    <property type="entry name" value="TROPINONE REDUCTASE"/>
    <property type="match status" value="1"/>
</dbReference>
<proteinExistence type="inferred from homology"/>
<dbReference type="InterPro" id="IPR036291">
    <property type="entry name" value="NAD(P)-bd_dom_sf"/>
</dbReference>
<dbReference type="AlphaFoldDB" id="A0A498K1Y6"/>
<comment type="similarity">
    <text evidence="3">Belongs to the short-chain dehydrogenases/reductases (SDR) family. SDR65C subfamily.</text>
</comment>
<evidence type="ECO:0000256" key="1">
    <source>
        <dbReference type="ARBA" id="ARBA00022857"/>
    </source>
</evidence>
<name>A0A498K1Y6_MALDO</name>
<comment type="caution">
    <text evidence="5">The sequence shown here is derived from an EMBL/GenBank/DDBJ whole genome shotgun (WGS) entry which is preliminary data.</text>
</comment>
<organism evidence="5 6">
    <name type="scientific">Malus domestica</name>
    <name type="common">Apple</name>
    <name type="synonym">Pyrus malus</name>
    <dbReference type="NCBI Taxonomy" id="3750"/>
    <lineage>
        <taxon>Eukaryota</taxon>
        <taxon>Viridiplantae</taxon>
        <taxon>Streptophyta</taxon>
        <taxon>Embryophyta</taxon>
        <taxon>Tracheophyta</taxon>
        <taxon>Spermatophyta</taxon>
        <taxon>Magnoliopsida</taxon>
        <taxon>eudicotyledons</taxon>
        <taxon>Gunneridae</taxon>
        <taxon>Pentapetalae</taxon>
        <taxon>rosids</taxon>
        <taxon>fabids</taxon>
        <taxon>Rosales</taxon>
        <taxon>Rosaceae</taxon>
        <taxon>Amygdaloideae</taxon>
        <taxon>Maleae</taxon>
        <taxon>Malus</taxon>
    </lineage>
</organism>
<dbReference type="Gene3D" id="3.40.50.720">
    <property type="entry name" value="NAD(P)-binding Rossmann-like Domain"/>
    <property type="match status" value="2"/>
</dbReference>
<dbReference type="Pfam" id="PF00106">
    <property type="entry name" value="adh_short"/>
    <property type="match status" value="1"/>
</dbReference>
<keyword evidence="4" id="KW-0472">Membrane</keyword>
<evidence type="ECO:0000256" key="4">
    <source>
        <dbReference type="SAM" id="Phobius"/>
    </source>
</evidence>
<dbReference type="PRINTS" id="PR00081">
    <property type="entry name" value="GDHRDH"/>
</dbReference>
<dbReference type="SUPFAM" id="SSF51735">
    <property type="entry name" value="NAD(P)-binding Rossmann-fold domains"/>
    <property type="match status" value="2"/>
</dbReference>
<dbReference type="Pfam" id="PF13561">
    <property type="entry name" value="adh_short_C2"/>
    <property type="match status" value="1"/>
</dbReference>
<keyword evidence="4" id="KW-1133">Transmembrane helix</keyword>
<evidence type="ECO:0000313" key="5">
    <source>
        <dbReference type="EMBL" id="RXI02180.1"/>
    </source>
</evidence>
<reference evidence="5 6" key="1">
    <citation type="submission" date="2018-10" db="EMBL/GenBank/DDBJ databases">
        <title>A high-quality apple genome assembly.</title>
        <authorList>
            <person name="Hu J."/>
        </authorList>
    </citation>
    <scope>NUCLEOTIDE SEQUENCE [LARGE SCALE GENOMIC DNA]</scope>
    <source>
        <strain evidence="6">cv. HFTH1</strain>
        <tissue evidence="5">Young leaf</tissue>
    </source>
</reference>
<keyword evidence="6" id="KW-1185">Reference proteome</keyword>
<gene>
    <name evidence="5" type="ORF">DVH24_026710</name>
</gene>